<evidence type="ECO:0000256" key="1">
    <source>
        <dbReference type="ARBA" id="ARBA00022630"/>
    </source>
</evidence>
<dbReference type="SUPFAM" id="SSF52218">
    <property type="entry name" value="Flavoproteins"/>
    <property type="match status" value="1"/>
</dbReference>
<accession>A0A0F9Q186</accession>
<reference evidence="4" key="1">
    <citation type="journal article" date="2015" name="Nature">
        <title>Complex archaea that bridge the gap between prokaryotes and eukaryotes.</title>
        <authorList>
            <person name="Spang A."/>
            <person name="Saw J.H."/>
            <person name="Jorgensen S.L."/>
            <person name="Zaremba-Niedzwiedzka K."/>
            <person name="Martijn J."/>
            <person name="Lind A.E."/>
            <person name="van Eijk R."/>
            <person name="Schleper C."/>
            <person name="Guy L."/>
            <person name="Ettema T.J."/>
        </authorList>
    </citation>
    <scope>NUCLEOTIDE SEQUENCE</scope>
</reference>
<evidence type="ECO:0000313" key="4">
    <source>
        <dbReference type="EMBL" id="KKN07021.1"/>
    </source>
</evidence>
<dbReference type="PANTHER" id="PTHR43278:SF2">
    <property type="entry name" value="IRON-SULFUR FLAVOPROTEIN"/>
    <property type="match status" value="1"/>
</dbReference>
<proteinExistence type="predicted"/>
<dbReference type="InterPro" id="IPR029039">
    <property type="entry name" value="Flavoprotein-like_sf"/>
</dbReference>
<dbReference type="AlphaFoldDB" id="A0A0F9Q186"/>
<dbReference type="PANTHER" id="PTHR43278">
    <property type="entry name" value="NAD(P)H-DEPENDENT FMN-CONTAINING OXIDOREDUCTASE YWQN-RELATED"/>
    <property type="match status" value="1"/>
</dbReference>
<dbReference type="Pfam" id="PF03358">
    <property type="entry name" value="FMN_red"/>
    <property type="match status" value="1"/>
</dbReference>
<dbReference type="InterPro" id="IPR051796">
    <property type="entry name" value="ISF_SsuE-like"/>
</dbReference>
<comment type="caution">
    <text evidence="4">The sequence shown here is derived from an EMBL/GenBank/DDBJ whole genome shotgun (WGS) entry which is preliminary data.</text>
</comment>
<name>A0A0F9Q186_9ZZZZ</name>
<keyword evidence="1" id="KW-0285">Flavoprotein</keyword>
<keyword evidence="2" id="KW-0288">FMN</keyword>
<organism evidence="4">
    <name type="scientific">marine sediment metagenome</name>
    <dbReference type="NCBI Taxonomy" id="412755"/>
    <lineage>
        <taxon>unclassified sequences</taxon>
        <taxon>metagenomes</taxon>
        <taxon>ecological metagenomes</taxon>
    </lineage>
</organism>
<evidence type="ECO:0000256" key="2">
    <source>
        <dbReference type="ARBA" id="ARBA00022643"/>
    </source>
</evidence>
<gene>
    <name evidence="4" type="ORF">LCGC14_1071400</name>
</gene>
<dbReference type="InterPro" id="IPR005025">
    <property type="entry name" value="FMN_Rdtase-like_dom"/>
</dbReference>
<evidence type="ECO:0000259" key="3">
    <source>
        <dbReference type="Pfam" id="PF03358"/>
    </source>
</evidence>
<dbReference type="GO" id="GO:0016491">
    <property type="term" value="F:oxidoreductase activity"/>
    <property type="evidence" value="ECO:0007669"/>
    <property type="project" value="InterPro"/>
</dbReference>
<dbReference type="EMBL" id="LAZR01004616">
    <property type="protein sequence ID" value="KKN07021.1"/>
    <property type="molecule type" value="Genomic_DNA"/>
</dbReference>
<sequence>MVQVLAINSSPHMGKGFTAMILKQFLKGMKEKGAEIELFYTSKLNINPCKGCLTCWFSAEKKCSQRDDMDIILPKIADADIFIVASPIYVDGITGPMKNLIDRMLPLLDPYVELRNGHCRHPVREYSRPGKVVLVSSCAWWKVDNFDPMIMYIKAMCANMGREFAGALVRPYAGGMMYLKSTGKNIDDIFEATREAGQELIEKGEISIDNLKTISRELVPLDLYIKVFNQNMKDNVKSVREK</sequence>
<dbReference type="Gene3D" id="3.40.50.360">
    <property type="match status" value="1"/>
</dbReference>
<feature type="domain" description="NADPH-dependent FMN reductase-like" evidence="3">
    <location>
        <begin position="3"/>
        <end position="104"/>
    </location>
</feature>
<protein>
    <recommendedName>
        <fullName evidence="3">NADPH-dependent FMN reductase-like domain-containing protein</fullName>
    </recommendedName>
</protein>